<organism evidence="2 3">
    <name type="scientific">Rhodosalinus sediminis</name>
    <dbReference type="NCBI Taxonomy" id="1940533"/>
    <lineage>
        <taxon>Bacteria</taxon>
        <taxon>Pseudomonadati</taxon>
        <taxon>Pseudomonadota</taxon>
        <taxon>Alphaproteobacteria</taxon>
        <taxon>Rhodobacterales</taxon>
        <taxon>Paracoccaceae</taxon>
        <taxon>Rhodosalinus</taxon>
    </lineage>
</organism>
<dbReference type="RefSeq" id="WP_115979238.1">
    <property type="nucleotide sequence ID" value="NZ_CAJXNW010000034.1"/>
</dbReference>
<reference evidence="2 3" key="1">
    <citation type="journal article" date="2017" name="Int. J. Syst. Evol. Microbiol.">
        <title>Rhodosalinus sediminis gen. nov., sp. nov., isolated from marine saltern.</title>
        <authorList>
            <person name="Guo L.Y."/>
            <person name="Ling S.K."/>
            <person name="Li C.M."/>
            <person name="Chen G.J."/>
            <person name="Du Z.J."/>
        </authorList>
    </citation>
    <scope>NUCLEOTIDE SEQUENCE [LARGE SCALE GENOMIC DNA]</scope>
    <source>
        <strain evidence="2 3">WDN1C137</strain>
    </source>
</reference>
<dbReference type="AlphaFoldDB" id="A0A3D9BVW4"/>
<accession>A0A3D9BVW4</accession>
<protein>
    <submittedName>
        <fullName evidence="2">Uncharacterized protein</fullName>
    </submittedName>
</protein>
<name>A0A3D9BVW4_9RHOB</name>
<evidence type="ECO:0000313" key="3">
    <source>
        <dbReference type="Proteomes" id="UP000257131"/>
    </source>
</evidence>
<proteinExistence type="predicted"/>
<feature type="transmembrane region" description="Helical" evidence="1">
    <location>
        <begin position="57"/>
        <end position="85"/>
    </location>
</feature>
<keyword evidence="3" id="KW-1185">Reference proteome</keyword>
<sequence>MPDPRRTVLIPIARQSRLVAVTLIAAVWRTRRAEEIDAAVGRLSEARQRMVVGGVLGFLFLLSLFAAQFGLLGLALFWAAVVLTVS</sequence>
<gene>
    <name evidence="2" type="ORF">DRV84_07345</name>
</gene>
<keyword evidence="1" id="KW-0472">Membrane</keyword>
<keyword evidence="1" id="KW-0812">Transmembrane</keyword>
<dbReference type="OrthoDB" id="7866476at2"/>
<comment type="caution">
    <text evidence="2">The sequence shown here is derived from an EMBL/GenBank/DDBJ whole genome shotgun (WGS) entry which is preliminary data.</text>
</comment>
<keyword evidence="1" id="KW-1133">Transmembrane helix</keyword>
<evidence type="ECO:0000256" key="1">
    <source>
        <dbReference type="SAM" id="Phobius"/>
    </source>
</evidence>
<dbReference type="EMBL" id="QOHR01000006">
    <property type="protein sequence ID" value="REC57657.1"/>
    <property type="molecule type" value="Genomic_DNA"/>
</dbReference>
<dbReference type="Proteomes" id="UP000257131">
    <property type="component" value="Unassembled WGS sequence"/>
</dbReference>
<evidence type="ECO:0000313" key="2">
    <source>
        <dbReference type="EMBL" id="REC57657.1"/>
    </source>
</evidence>